<organism evidence="1 2">
    <name type="scientific">Liquorilactobacillus satsumensis DSM 16230 = JCM 12392</name>
    <dbReference type="NCBI Taxonomy" id="1423801"/>
    <lineage>
        <taxon>Bacteria</taxon>
        <taxon>Bacillati</taxon>
        <taxon>Bacillota</taxon>
        <taxon>Bacilli</taxon>
        <taxon>Lactobacillales</taxon>
        <taxon>Lactobacillaceae</taxon>
        <taxon>Liquorilactobacillus</taxon>
    </lineage>
</organism>
<keyword evidence="2" id="KW-1185">Reference proteome</keyword>
<name>A0A0R1V386_9LACO</name>
<comment type="caution">
    <text evidence="1">The sequence shown here is derived from an EMBL/GenBank/DDBJ whole genome shotgun (WGS) entry which is preliminary data.</text>
</comment>
<sequence>MTRSPVFLCFFKLTANPYPVLALASTQFYLAIAKTPARKLSEISFFAGVN</sequence>
<dbReference type="PATRIC" id="fig|1423801.4.peg.1137"/>
<evidence type="ECO:0000313" key="1">
    <source>
        <dbReference type="EMBL" id="KRL97907.1"/>
    </source>
</evidence>
<reference evidence="1 2" key="1">
    <citation type="journal article" date="2015" name="Genome Announc.">
        <title>Expanding the biotechnology potential of lactobacilli through comparative genomics of 213 strains and associated genera.</title>
        <authorList>
            <person name="Sun Z."/>
            <person name="Harris H.M."/>
            <person name="McCann A."/>
            <person name="Guo C."/>
            <person name="Argimon S."/>
            <person name="Zhang W."/>
            <person name="Yang X."/>
            <person name="Jeffery I.B."/>
            <person name="Cooney J.C."/>
            <person name="Kagawa T.F."/>
            <person name="Liu W."/>
            <person name="Song Y."/>
            <person name="Salvetti E."/>
            <person name="Wrobel A."/>
            <person name="Rasinkangas P."/>
            <person name="Parkhill J."/>
            <person name="Rea M.C."/>
            <person name="O'Sullivan O."/>
            <person name="Ritari J."/>
            <person name="Douillard F.P."/>
            <person name="Paul Ross R."/>
            <person name="Yang R."/>
            <person name="Briner A.E."/>
            <person name="Felis G.E."/>
            <person name="de Vos W.M."/>
            <person name="Barrangou R."/>
            <person name="Klaenhammer T.R."/>
            <person name="Caufield P.W."/>
            <person name="Cui Y."/>
            <person name="Zhang H."/>
            <person name="O'Toole P.W."/>
        </authorList>
    </citation>
    <scope>NUCLEOTIDE SEQUENCE [LARGE SCALE GENOMIC DNA]</scope>
    <source>
        <strain evidence="1 2">DSM 16230</strain>
    </source>
</reference>
<dbReference type="AlphaFoldDB" id="A0A0R1V386"/>
<protein>
    <submittedName>
        <fullName evidence="1">Uncharacterized protein</fullName>
    </submittedName>
</protein>
<proteinExistence type="predicted"/>
<accession>A0A0R1V386</accession>
<evidence type="ECO:0000313" key="2">
    <source>
        <dbReference type="Proteomes" id="UP000051166"/>
    </source>
</evidence>
<dbReference type="EMBL" id="AZFQ01000047">
    <property type="protein sequence ID" value="KRL97907.1"/>
    <property type="molecule type" value="Genomic_DNA"/>
</dbReference>
<dbReference type="Proteomes" id="UP000051166">
    <property type="component" value="Unassembled WGS sequence"/>
</dbReference>
<gene>
    <name evidence="1" type="ORF">FD50_GL001116</name>
</gene>